<keyword evidence="1" id="KW-0472">Membrane</keyword>
<gene>
    <name evidence="2" type="ORF">A3860_36075</name>
</gene>
<proteinExistence type="predicted"/>
<reference evidence="2 3" key="1">
    <citation type="submission" date="2016-03" db="EMBL/GenBank/DDBJ databases">
        <title>Niastella vici sp. nov., isolated from farmland soil.</title>
        <authorList>
            <person name="Chen L."/>
            <person name="Wang D."/>
            <person name="Yang S."/>
            <person name="Wang G."/>
        </authorList>
    </citation>
    <scope>NUCLEOTIDE SEQUENCE [LARGE SCALE GENOMIC DNA]</scope>
    <source>
        <strain evidence="2 3">DJ57</strain>
    </source>
</reference>
<evidence type="ECO:0000256" key="1">
    <source>
        <dbReference type="SAM" id="Phobius"/>
    </source>
</evidence>
<keyword evidence="1" id="KW-1133">Transmembrane helix</keyword>
<keyword evidence="1" id="KW-0812">Transmembrane</keyword>
<feature type="transmembrane region" description="Helical" evidence="1">
    <location>
        <begin position="5"/>
        <end position="22"/>
    </location>
</feature>
<dbReference type="AlphaFoldDB" id="A0A1V9FMX0"/>
<name>A0A1V9FMX0_9BACT</name>
<dbReference type="Proteomes" id="UP000192796">
    <property type="component" value="Unassembled WGS sequence"/>
</dbReference>
<organism evidence="2 3">
    <name type="scientific">Niastella vici</name>
    <dbReference type="NCBI Taxonomy" id="1703345"/>
    <lineage>
        <taxon>Bacteria</taxon>
        <taxon>Pseudomonadati</taxon>
        <taxon>Bacteroidota</taxon>
        <taxon>Chitinophagia</taxon>
        <taxon>Chitinophagales</taxon>
        <taxon>Chitinophagaceae</taxon>
        <taxon>Niastella</taxon>
    </lineage>
</organism>
<accession>A0A1V9FMX0</accession>
<feature type="transmembrane region" description="Helical" evidence="1">
    <location>
        <begin position="58"/>
        <end position="81"/>
    </location>
</feature>
<dbReference type="STRING" id="1703345.A3860_36075"/>
<keyword evidence="3" id="KW-1185">Reference proteome</keyword>
<dbReference type="RefSeq" id="WP_081154102.1">
    <property type="nucleotide sequence ID" value="NZ_LVYD01000073.1"/>
</dbReference>
<dbReference type="OrthoDB" id="1069342at2"/>
<sequence>MKKYLPFLTVSLFFCLFVYVFYRTDKTLVTRLFISLFSRAEYSSLETSIRSFLPLPGFIIYSVPEGLWVFCITVTSSFFYVEVKKKKWDLVFVPILAAILMEVLQLFHFLNGRFDLMDINVSLGFWLLAIFCTRSNTNKEPLFQTINTETIYCMVSYSIVYLAHVAY</sequence>
<comment type="caution">
    <text evidence="2">The sequence shown here is derived from an EMBL/GenBank/DDBJ whole genome shotgun (WGS) entry which is preliminary data.</text>
</comment>
<feature type="transmembrane region" description="Helical" evidence="1">
    <location>
        <begin position="88"/>
        <end position="110"/>
    </location>
</feature>
<protein>
    <submittedName>
        <fullName evidence="2">Uncharacterized protein</fullName>
    </submittedName>
</protein>
<evidence type="ECO:0000313" key="2">
    <source>
        <dbReference type="EMBL" id="OQP59704.1"/>
    </source>
</evidence>
<evidence type="ECO:0000313" key="3">
    <source>
        <dbReference type="Proteomes" id="UP000192796"/>
    </source>
</evidence>
<dbReference type="EMBL" id="LVYD01000073">
    <property type="protein sequence ID" value="OQP59704.1"/>
    <property type="molecule type" value="Genomic_DNA"/>
</dbReference>